<dbReference type="EMBL" id="BSUZ01000001">
    <property type="protein sequence ID" value="GMA88604.1"/>
    <property type="molecule type" value="Genomic_DNA"/>
</dbReference>
<feature type="region of interest" description="Disordered" evidence="1">
    <location>
        <begin position="1"/>
        <end position="29"/>
    </location>
</feature>
<protein>
    <submittedName>
        <fullName evidence="2">Uncharacterized protein</fullName>
    </submittedName>
</protein>
<dbReference type="Proteomes" id="UP001157017">
    <property type="component" value="Unassembled WGS sequence"/>
</dbReference>
<accession>A0ABQ6JL55</accession>
<evidence type="ECO:0000313" key="3">
    <source>
        <dbReference type="Proteomes" id="UP001157017"/>
    </source>
</evidence>
<proteinExistence type="predicted"/>
<comment type="caution">
    <text evidence="2">The sequence shown here is derived from an EMBL/GenBank/DDBJ whole genome shotgun (WGS) entry which is preliminary data.</text>
</comment>
<gene>
    <name evidence="2" type="ORF">GCM10025868_38540</name>
</gene>
<sequence length="74" mass="7876">MNPSGTRREEILLGREEPGGELEGAAGAHGARLAAGRRACCCRSLRETKSNTEFLMQVQKTTPLTGGRSGSDED</sequence>
<feature type="compositionally biased region" description="Basic and acidic residues" evidence="1">
    <location>
        <begin position="1"/>
        <end position="18"/>
    </location>
</feature>
<evidence type="ECO:0000313" key="2">
    <source>
        <dbReference type="EMBL" id="GMA88604.1"/>
    </source>
</evidence>
<keyword evidence="3" id="KW-1185">Reference proteome</keyword>
<evidence type="ECO:0000256" key="1">
    <source>
        <dbReference type="SAM" id="MobiDB-lite"/>
    </source>
</evidence>
<organism evidence="2 3">
    <name type="scientific">Angustibacter aerolatus</name>
    <dbReference type="NCBI Taxonomy" id="1162965"/>
    <lineage>
        <taxon>Bacteria</taxon>
        <taxon>Bacillati</taxon>
        <taxon>Actinomycetota</taxon>
        <taxon>Actinomycetes</taxon>
        <taxon>Kineosporiales</taxon>
        <taxon>Kineosporiaceae</taxon>
    </lineage>
</organism>
<reference evidence="3" key="1">
    <citation type="journal article" date="2019" name="Int. J. Syst. Evol. Microbiol.">
        <title>The Global Catalogue of Microorganisms (GCM) 10K type strain sequencing project: providing services to taxonomists for standard genome sequencing and annotation.</title>
        <authorList>
            <consortium name="The Broad Institute Genomics Platform"/>
            <consortium name="The Broad Institute Genome Sequencing Center for Infectious Disease"/>
            <person name="Wu L."/>
            <person name="Ma J."/>
        </authorList>
    </citation>
    <scope>NUCLEOTIDE SEQUENCE [LARGE SCALE GENOMIC DNA]</scope>
    <source>
        <strain evidence="3">NBRC 108730</strain>
    </source>
</reference>
<name>A0ABQ6JL55_9ACTN</name>